<dbReference type="GO" id="GO:0016791">
    <property type="term" value="F:phosphatase activity"/>
    <property type="evidence" value="ECO:0007669"/>
    <property type="project" value="TreeGrafter"/>
</dbReference>
<name>K6VJS3_9MICO</name>
<dbReference type="EMBL" id="BAHD01000039">
    <property type="protein sequence ID" value="GAB96468.1"/>
    <property type="molecule type" value="Genomic_DNA"/>
</dbReference>
<dbReference type="GO" id="GO:0005737">
    <property type="term" value="C:cytoplasm"/>
    <property type="evidence" value="ECO:0007669"/>
    <property type="project" value="TreeGrafter"/>
</dbReference>
<dbReference type="PANTHER" id="PTHR48100:SF51">
    <property type="entry name" value="PHOSPHOGLYCERATE MUTASE"/>
    <property type="match status" value="1"/>
</dbReference>
<comment type="caution">
    <text evidence="1">The sequence shown here is derived from an EMBL/GenBank/DDBJ whole genome shotgun (WGS) entry which is preliminary data.</text>
</comment>
<accession>K6VJS3</accession>
<keyword evidence="2" id="KW-1185">Reference proteome</keyword>
<dbReference type="InterPro" id="IPR050275">
    <property type="entry name" value="PGM_Phosphatase"/>
</dbReference>
<dbReference type="eggNOG" id="COG0406">
    <property type="taxonomic scope" value="Bacteria"/>
</dbReference>
<dbReference type="AlphaFoldDB" id="K6VJS3"/>
<organism evidence="1 2">
    <name type="scientific">Kineosphaera limosa NBRC 100340</name>
    <dbReference type="NCBI Taxonomy" id="1184609"/>
    <lineage>
        <taxon>Bacteria</taxon>
        <taxon>Bacillati</taxon>
        <taxon>Actinomycetota</taxon>
        <taxon>Actinomycetes</taxon>
        <taxon>Micrococcales</taxon>
        <taxon>Dermatophilaceae</taxon>
        <taxon>Kineosphaera</taxon>
    </lineage>
</organism>
<reference evidence="1 2" key="1">
    <citation type="submission" date="2012-08" db="EMBL/GenBank/DDBJ databases">
        <title>Whole genome shotgun sequence of Kineosphaera limosa NBRC 100340.</title>
        <authorList>
            <person name="Yoshida I."/>
            <person name="Isaki S."/>
            <person name="Hosoyama A."/>
            <person name="Tsuchikane K."/>
            <person name="Katsumata H."/>
            <person name="Ando Y."/>
            <person name="Ohji S."/>
            <person name="Hamada M."/>
            <person name="Tamura T."/>
            <person name="Yamazoe A."/>
            <person name="Yamazaki S."/>
            <person name="Fujita N."/>
        </authorList>
    </citation>
    <scope>NUCLEOTIDE SEQUENCE [LARGE SCALE GENOMIC DNA]</scope>
    <source>
        <strain evidence="1 2">NBRC 100340</strain>
    </source>
</reference>
<dbReference type="STRING" id="1184609.KILIM_039_00420"/>
<dbReference type="Pfam" id="PF00300">
    <property type="entry name" value="His_Phos_1"/>
    <property type="match status" value="1"/>
</dbReference>
<dbReference type="Proteomes" id="UP000008366">
    <property type="component" value="Unassembled WGS sequence"/>
</dbReference>
<dbReference type="SUPFAM" id="SSF53254">
    <property type="entry name" value="Phosphoglycerate mutase-like"/>
    <property type="match status" value="1"/>
</dbReference>
<dbReference type="CDD" id="cd07067">
    <property type="entry name" value="HP_PGM_like"/>
    <property type="match status" value="1"/>
</dbReference>
<dbReference type="PANTHER" id="PTHR48100">
    <property type="entry name" value="BROAD-SPECIFICITY PHOSPHATASE YOR283W-RELATED"/>
    <property type="match status" value="1"/>
</dbReference>
<dbReference type="SMART" id="SM00855">
    <property type="entry name" value="PGAM"/>
    <property type="match status" value="1"/>
</dbReference>
<dbReference type="Gene3D" id="3.40.50.1240">
    <property type="entry name" value="Phosphoglycerate mutase-like"/>
    <property type="match status" value="1"/>
</dbReference>
<dbReference type="InterPro" id="IPR029033">
    <property type="entry name" value="His_PPase_superfam"/>
</dbReference>
<evidence type="ECO:0000313" key="2">
    <source>
        <dbReference type="Proteomes" id="UP000008366"/>
    </source>
</evidence>
<dbReference type="OrthoDB" id="3215466at2"/>
<protein>
    <submittedName>
        <fullName evidence="1">Phosphoglycerate mutase family protein</fullName>
    </submittedName>
</protein>
<gene>
    <name evidence="1" type="ORF">KILIM_039_00420</name>
</gene>
<dbReference type="InterPro" id="IPR013078">
    <property type="entry name" value="His_Pase_superF_clade-1"/>
</dbReference>
<dbReference type="RefSeq" id="WP_006593000.1">
    <property type="nucleotide sequence ID" value="NZ_BAHD01000039.1"/>
</dbReference>
<proteinExistence type="predicted"/>
<evidence type="ECO:0000313" key="1">
    <source>
        <dbReference type="EMBL" id="GAB96468.1"/>
    </source>
</evidence>
<sequence>MSTPSSARVSLRRDVVHLLRHGEVHNPDGILYGRLADFHLSDRGRAMADLVAEHLADAPIGMVTASSLDRAQQTAAPIAAAHGLGVHTDDRVIEAGNHFEGKTFGRGAGSPANPANWALLRNPLRPSWGEPYEQIVARMLAAIRAARAAVHELYDGGEIVIVSHQLPIETTRRFLEGQHLWHDPRRRQCTLASLTTLTFHGDALESIAYSEPAAALLPGAAQVPGA</sequence>